<protein>
    <recommendedName>
        <fullName evidence="4">NAB domain-containing protein</fullName>
    </recommendedName>
</protein>
<dbReference type="PANTHER" id="PTHR47357">
    <property type="entry name" value="COP1-INTERACTIVE PROTEIN 1"/>
    <property type="match status" value="1"/>
</dbReference>
<dbReference type="Pfam" id="PF07765">
    <property type="entry name" value="KIP1"/>
    <property type="match status" value="1"/>
</dbReference>
<feature type="coiled-coil region" evidence="2">
    <location>
        <begin position="140"/>
        <end position="592"/>
    </location>
</feature>
<keyword evidence="1 2" id="KW-0175">Coiled coil</keyword>
<dbReference type="GO" id="GO:0005200">
    <property type="term" value="F:structural constituent of cytoskeleton"/>
    <property type="evidence" value="ECO:0007669"/>
    <property type="project" value="TreeGrafter"/>
</dbReference>
<reference evidence="5" key="1">
    <citation type="submission" date="2019-10" db="EMBL/GenBank/DDBJ databases">
        <authorList>
            <person name="Zhang R."/>
            <person name="Pan Y."/>
            <person name="Wang J."/>
            <person name="Ma R."/>
            <person name="Yu S."/>
        </authorList>
    </citation>
    <scope>NUCLEOTIDE SEQUENCE</scope>
    <source>
        <strain evidence="5">LA-IB0</strain>
        <tissue evidence="5">Leaf</tissue>
    </source>
</reference>
<evidence type="ECO:0000313" key="6">
    <source>
        <dbReference type="Proteomes" id="UP000826271"/>
    </source>
</evidence>
<dbReference type="GO" id="GO:0005856">
    <property type="term" value="C:cytoskeleton"/>
    <property type="evidence" value="ECO:0007669"/>
    <property type="project" value="TreeGrafter"/>
</dbReference>
<proteinExistence type="predicted"/>
<keyword evidence="6" id="KW-1185">Reference proteome</keyword>
<evidence type="ECO:0000256" key="3">
    <source>
        <dbReference type="SAM" id="MobiDB-lite"/>
    </source>
</evidence>
<dbReference type="Proteomes" id="UP000826271">
    <property type="component" value="Unassembled WGS sequence"/>
</dbReference>
<comment type="caution">
    <text evidence="5">The sequence shown here is derived from an EMBL/GenBank/DDBJ whole genome shotgun (WGS) entry which is preliminary data.</text>
</comment>
<evidence type="ECO:0000256" key="1">
    <source>
        <dbReference type="ARBA" id="ARBA00023054"/>
    </source>
</evidence>
<sequence>MPKHRLRKSFKSILGSHIDPEKDEELKGTKAEIDGKVQKILKFLKEEDDNDRKEPLADLIEDFHNHYESLYARYDNLTEELRKKTQGKHGRDSSSSSSDSSDSDDSPRKKGKKNGKLKNNFENDIKQELEMALLEVGDLKRKLTATIDEKEALYQEYQSALRKAQETQRIITVVNVEAEKSNEEKSRLFCENADLNIELDVARKLQAELNQKLKDMNMERESLLVEKINAEELRTINGQLQHEQDNLRLELDAAKGELITLKEKLEISENETIKLSQLQKATEQEKSGLFSKISQLEDEIKQDENKIHELVTESSQLSEKVTEKEREIDSLSNLKHELEEQLRIKIEDLTQLEEEKSKLLSENSEMERALIEKESEISNLLKKYEDGEREASARIIALTEDVNRLQEQLNSQKSEGDIILEKKSGEILEFLIQIEKLKSEGNQLREDNGSLENNISQFEEIIIEKGNEIIALQKNLDDVQNEKSTQIAALIEQINSLQQEVELLQSEKNQLEVQIERYKQESMDSLALAEDQNNELVNKIIELERELKQQDDAFIKLHEEKNEEINQLEENIEDLKRDLEMKADEMSTVVENMRNIEVKQRLSSQKLRITEQVLGEKEETHQSKVDWLKEEQKLLKERITILSGIIATYKEAQVKIVTEISEKVNNSLTGIDSFSMKFEEDYGHLESRIYEIVSELKVTKNWINESNAEKNELKKEIASLHQQELLLMGKIGELETVLRKDEDERKSLIQMAKQREEKMGELEKMIKERDEKMGEMERTMNEKDNGMLSLSEEKREAIRQLCIWIDYHHNRYDDLKDMILKTRGGRRRHIDT</sequence>
<feature type="region of interest" description="Disordered" evidence="3">
    <location>
        <begin position="1"/>
        <end position="30"/>
    </location>
</feature>
<dbReference type="PROSITE" id="PS51774">
    <property type="entry name" value="NAB"/>
    <property type="match status" value="1"/>
</dbReference>
<dbReference type="AlphaFoldDB" id="A0AAV6X3R5"/>
<dbReference type="InterPro" id="IPR011684">
    <property type="entry name" value="NAB"/>
</dbReference>
<feature type="domain" description="NAB" evidence="4">
    <location>
        <begin position="10"/>
        <end position="81"/>
    </location>
</feature>
<dbReference type="PANTHER" id="PTHR47357:SF1">
    <property type="entry name" value="SPINDLE POLE BODY COMPONENT 110"/>
    <property type="match status" value="1"/>
</dbReference>
<evidence type="ECO:0000259" key="4">
    <source>
        <dbReference type="PROSITE" id="PS51774"/>
    </source>
</evidence>
<feature type="region of interest" description="Disordered" evidence="3">
    <location>
        <begin position="83"/>
        <end position="120"/>
    </location>
</feature>
<feature type="coiled-coil region" evidence="2">
    <location>
        <begin position="703"/>
        <end position="782"/>
    </location>
</feature>
<evidence type="ECO:0000256" key="2">
    <source>
        <dbReference type="SAM" id="Coils"/>
    </source>
</evidence>
<dbReference type="GO" id="GO:0003779">
    <property type="term" value="F:actin binding"/>
    <property type="evidence" value="ECO:0007669"/>
    <property type="project" value="InterPro"/>
</dbReference>
<accession>A0AAV6X3R5</accession>
<evidence type="ECO:0000313" key="5">
    <source>
        <dbReference type="EMBL" id="KAG8375076.1"/>
    </source>
</evidence>
<gene>
    <name evidence="5" type="ORF">BUALT_Bualt10G0062600</name>
</gene>
<feature type="compositionally biased region" description="Basic residues" evidence="3">
    <location>
        <begin position="1"/>
        <end position="10"/>
    </location>
</feature>
<dbReference type="EMBL" id="WHWC01000010">
    <property type="protein sequence ID" value="KAG8375076.1"/>
    <property type="molecule type" value="Genomic_DNA"/>
</dbReference>
<name>A0AAV6X3R5_9LAMI</name>
<organism evidence="5 6">
    <name type="scientific">Buddleja alternifolia</name>
    <dbReference type="NCBI Taxonomy" id="168488"/>
    <lineage>
        <taxon>Eukaryota</taxon>
        <taxon>Viridiplantae</taxon>
        <taxon>Streptophyta</taxon>
        <taxon>Embryophyta</taxon>
        <taxon>Tracheophyta</taxon>
        <taxon>Spermatophyta</taxon>
        <taxon>Magnoliopsida</taxon>
        <taxon>eudicotyledons</taxon>
        <taxon>Gunneridae</taxon>
        <taxon>Pentapetalae</taxon>
        <taxon>asterids</taxon>
        <taxon>lamiids</taxon>
        <taxon>Lamiales</taxon>
        <taxon>Scrophulariaceae</taxon>
        <taxon>Buddlejeae</taxon>
        <taxon>Buddleja</taxon>
    </lineage>
</organism>
<feature type="compositionally biased region" description="Basic and acidic residues" evidence="3">
    <location>
        <begin position="18"/>
        <end position="30"/>
    </location>
</feature>